<sequence>MNISIVESTDRYRVLCEEQPTIPLFSQAWWLDAVVGPEQWSVVLALRGEEVVGALPYFCNSRWGMTFFTQPPLTQTLGPWMRTSEAKYAKALAMEKDVLGALADGLPEFALYRQNWDWARTNWLPFYWKGFEQTTRYTYVLPDISDPDALWQGVQKDIRGNIRKASNRFGVQVRFADDIGELFPVLRKTFDRQGKQLPFAEEFLYRVDRVASEQGKRAIVLGEDGEGQLHAGTYIVWEGNRAYQLLNGYDPELRQSGAGSLCVWSAIQKAAEHVGRYDFEGSMLEPVERFFRAFGAAQTPYFRVQRTDSRILRLAECGRNLLRKGC</sequence>
<dbReference type="InterPro" id="IPR038740">
    <property type="entry name" value="BioF2-like_GNAT_dom"/>
</dbReference>
<dbReference type="InterPro" id="IPR050644">
    <property type="entry name" value="PG_Glycine_Bridge_Synth"/>
</dbReference>
<dbReference type="EMBL" id="SHLI01000001">
    <property type="protein sequence ID" value="RZU99598.1"/>
    <property type="molecule type" value="Genomic_DNA"/>
</dbReference>
<name>A0A4Q8D2H7_9GAMM</name>
<dbReference type="GO" id="GO:0016740">
    <property type="term" value="F:transferase activity"/>
    <property type="evidence" value="ECO:0007669"/>
    <property type="project" value="UniProtKB-KW"/>
</dbReference>
<comment type="caution">
    <text evidence="2">The sequence shown here is derived from an EMBL/GenBank/DDBJ whole genome shotgun (WGS) entry which is preliminary data.</text>
</comment>
<dbReference type="Pfam" id="PF13480">
    <property type="entry name" value="Acetyltransf_6"/>
    <property type="match status" value="1"/>
</dbReference>
<dbReference type="SUPFAM" id="SSF55729">
    <property type="entry name" value="Acyl-CoA N-acyltransferases (Nat)"/>
    <property type="match status" value="1"/>
</dbReference>
<keyword evidence="2" id="KW-0808">Transferase</keyword>
<protein>
    <submittedName>
        <fullName evidence="2">CelD/BcsL family acetyltransferase involved in cellulose biosynthesis</fullName>
    </submittedName>
</protein>
<dbReference type="Gene3D" id="3.40.630.30">
    <property type="match status" value="1"/>
</dbReference>
<dbReference type="AlphaFoldDB" id="A0A4Q8D2H7"/>
<evidence type="ECO:0000313" key="2">
    <source>
        <dbReference type="EMBL" id="RZU99598.1"/>
    </source>
</evidence>
<dbReference type="PANTHER" id="PTHR36174:SF1">
    <property type="entry name" value="LIPID II:GLYCINE GLYCYLTRANSFERASE"/>
    <property type="match status" value="1"/>
</dbReference>
<feature type="domain" description="BioF2-like acetyltransferase" evidence="1">
    <location>
        <begin position="155"/>
        <end position="279"/>
    </location>
</feature>
<reference evidence="2 3" key="1">
    <citation type="submission" date="2019-02" db="EMBL/GenBank/DDBJ databases">
        <title>Genomic Encyclopedia of Type Strains, Phase IV (KMG-IV): sequencing the most valuable type-strain genomes for metagenomic binning, comparative biology and taxonomic classification.</title>
        <authorList>
            <person name="Goeker M."/>
        </authorList>
    </citation>
    <scope>NUCLEOTIDE SEQUENCE [LARGE SCALE GENOMIC DNA]</scope>
    <source>
        <strain evidence="2 3">DSM 21056</strain>
    </source>
</reference>
<dbReference type="PANTHER" id="PTHR36174">
    <property type="entry name" value="LIPID II:GLYCINE GLYCYLTRANSFERASE"/>
    <property type="match status" value="1"/>
</dbReference>
<proteinExistence type="predicted"/>
<gene>
    <name evidence="2" type="ORF">EV698_1891</name>
</gene>
<dbReference type="InterPro" id="IPR016181">
    <property type="entry name" value="Acyl_CoA_acyltransferase"/>
</dbReference>
<organism evidence="2 3">
    <name type="scientific">Spiribacter vilamensis</name>
    <dbReference type="NCBI Taxonomy" id="531306"/>
    <lineage>
        <taxon>Bacteria</taxon>
        <taxon>Pseudomonadati</taxon>
        <taxon>Pseudomonadota</taxon>
        <taxon>Gammaproteobacteria</taxon>
        <taxon>Chromatiales</taxon>
        <taxon>Ectothiorhodospiraceae</taxon>
        <taxon>Spiribacter</taxon>
    </lineage>
</organism>
<evidence type="ECO:0000259" key="1">
    <source>
        <dbReference type="Pfam" id="PF13480"/>
    </source>
</evidence>
<dbReference type="RefSeq" id="WP_239016255.1">
    <property type="nucleotide sequence ID" value="NZ_SHLI01000001.1"/>
</dbReference>
<evidence type="ECO:0000313" key="3">
    <source>
        <dbReference type="Proteomes" id="UP000292298"/>
    </source>
</evidence>
<dbReference type="Proteomes" id="UP000292298">
    <property type="component" value="Unassembled WGS sequence"/>
</dbReference>
<accession>A0A4Q8D2H7</accession>
<keyword evidence="3" id="KW-1185">Reference proteome</keyword>